<sequence>MVLLAATSITARLSSCLLGGFSGFGTQSACKYGVASACQQGSQRTLPTVGYFTAPPLSKNIFLRINMKSTVTVKHHIDREFKGILDTE</sequence>
<evidence type="ECO:0000313" key="2">
    <source>
        <dbReference type="EMBL" id="EDM16876.1"/>
    </source>
</evidence>
<keyword evidence="1" id="KW-0732">Signal</keyword>
<feature type="signal peptide" evidence="1">
    <location>
        <begin position="1"/>
        <end position="16"/>
    </location>
</feature>
<proteinExistence type="predicted"/>
<accession>A6IG22</accession>
<name>A6IG22_RAT</name>
<feature type="chain" id="PRO_5039925408" evidence="1">
    <location>
        <begin position="17"/>
        <end position="88"/>
    </location>
</feature>
<dbReference type="Proteomes" id="UP000234681">
    <property type="component" value="Chromosome 7"/>
</dbReference>
<dbReference type="AlphaFoldDB" id="A6IG22"/>
<evidence type="ECO:0000313" key="3">
    <source>
        <dbReference type="Proteomes" id="UP000234681"/>
    </source>
</evidence>
<evidence type="ECO:0000256" key="1">
    <source>
        <dbReference type="SAM" id="SignalP"/>
    </source>
</evidence>
<dbReference type="EMBL" id="CH473960">
    <property type="protein sequence ID" value="EDM16876.1"/>
    <property type="molecule type" value="Genomic_DNA"/>
</dbReference>
<organism evidence="2 3">
    <name type="scientific">Rattus norvegicus</name>
    <name type="common">Rat</name>
    <dbReference type="NCBI Taxonomy" id="10116"/>
    <lineage>
        <taxon>Eukaryota</taxon>
        <taxon>Metazoa</taxon>
        <taxon>Chordata</taxon>
        <taxon>Craniata</taxon>
        <taxon>Vertebrata</taxon>
        <taxon>Euteleostomi</taxon>
        <taxon>Mammalia</taxon>
        <taxon>Eutheria</taxon>
        <taxon>Euarchontoglires</taxon>
        <taxon>Glires</taxon>
        <taxon>Rodentia</taxon>
        <taxon>Myomorpha</taxon>
        <taxon>Muroidea</taxon>
        <taxon>Muridae</taxon>
        <taxon>Murinae</taxon>
        <taxon>Rattus</taxon>
    </lineage>
</organism>
<reference evidence="2 3" key="1">
    <citation type="submission" date="2005-09" db="EMBL/GenBank/DDBJ databases">
        <authorList>
            <person name="Mural R.J."/>
            <person name="Li P.W."/>
            <person name="Adams M.D."/>
            <person name="Amanatides P.G."/>
            <person name="Baden-Tillson H."/>
            <person name="Barnstead M."/>
            <person name="Chin S.H."/>
            <person name="Dew I."/>
            <person name="Evans C.A."/>
            <person name="Ferriera S."/>
            <person name="Flanigan M."/>
            <person name="Fosler C."/>
            <person name="Glodek A."/>
            <person name="Gu Z."/>
            <person name="Holt R.A."/>
            <person name="Jennings D."/>
            <person name="Kraft C.L."/>
            <person name="Lu F."/>
            <person name="Nguyen T."/>
            <person name="Nusskern D.R."/>
            <person name="Pfannkoch C.M."/>
            <person name="Sitter C."/>
            <person name="Sutton G.G."/>
            <person name="Venter J.C."/>
            <person name="Wang Z."/>
            <person name="Woodage T."/>
            <person name="Zheng X.H."/>
            <person name="Zhong F."/>
        </authorList>
    </citation>
    <scope>NUCLEOTIDE SEQUENCE [LARGE SCALE GENOMIC DNA]</scope>
    <source>
        <strain>BN</strain>
        <strain evidence="3">Sprague-Dawley</strain>
    </source>
</reference>
<gene>
    <name evidence="2" type="ORF">rCG_48956</name>
</gene>
<protein>
    <submittedName>
        <fullName evidence="2">RCG48956</fullName>
    </submittedName>
</protein>